<dbReference type="Gene3D" id="1.10.8.60">
    <property type="match status" value="1"/>
</dbReference>
<evidence type="ECO:0000256" key="1">
    <source>
        <dbReference type="ARBA" id="ARBA00006914"/>
    </source>
</evidence>
<protein>
    <submittedName>
        <fullName evidence="5">FIGNL1</fullName>
    </submittedName>
</protein>
<accession>A0A7J7J3R1</accession>
<feature type="domain" description="Spastin/Vps4 C-terminal" evidence="4">
    <location>
        <begin position="21"/>
        <end position="64"/>
    </location>
</feature>
<dbReference type="PANTHER" id="PTHR23074:SF17">
    <property type="entry name" value="FIDGETIN-LIKE PROTEIN 1"/>
    <property type="match status" value="1"/>
</dbReference>
<dbReference type="GO" id="GO:0005524">
    <property type="term" value="F:ATP binding"/>
    <property type="evidence" value="ECO:0007669"/>
    <property type="project" value="UniProtKB-KW"/>
</dbReference>
<comment type="similarity">
    <text evidence="1">Belongs to the AAA ATPase family.</text>
</comment>
<keyword evidence="2" id="KW-0547">Nucleotide-binding</keyword>
<dbReference type="InterPro" id="IPR015415">
    <property type="entry name" value="Spast_Vps4_C"/>
</dbReference>
<dbReference type="AlphaFoldDB" id="A0A7J7J3R1"/>
<keyword evidence="3" id="KW-0067">ATP-binding</keyword>
<dbReference type="EMBL" id="VXIV02003144">
    <property type="protein sequence ID" value="KAF6020812.1"/>
    <property type="molecule type" value="Genomic_DNA"/>
</dbReference>
<dbReference type="PANTHER" id="PTHR23074">
    <property type="entry name" value="AAA DOMAIN-CONTAINING"/>
    <property type="match status" value="1"/>
</dbReference>
<evidence type="ECO:0000313" key="6">
    <source>
        <dbReference type="Proteomes" id="UP000593567"/>
    </source>
</evidence>
<evidence type="ECO:0000256" key="3">
    <source>
        <dbReference type="ARBA" id="ARBA00022840"/>
    </source>
</evidence>
<dbReference type="OrthoDB" id="10251136at2759"/>
<evidence type="ECO:0000313" key="5">
    <source>
        <dbReference type="EMBL" id="KAF6020812.1"/>
    </source>
</evidence>
<evidence type="ECO:0000256" key="2">
    <source>
        <dbReference type="ARBA" id="ARBA00022741"/>
    </source>
</evidence>
<dbReference type="GO" id="GO:0016887">
    <property type="term" value="F:ATP hydrolysis activity"/>
    <property type="evidence" value="ECO:0007669"/>
    <property type="project" value="TreeGrafter"/>
</dbReference>
<dbReference type="InterPro" id="IPR050304">
    <property type="entry name" value="MT-severing_AAA_ATPase"/>
</dbReference>
<comment type="caution">
    <text evidence="5">The sequence shown here is derived from an EMBL/GenBank/DDBJ whole genome shotgun (WGS) entry which is preliminary data.</text>
</comment>
<keyword evidence="6" id="KW-1185">Reference proteome</keyword>
<organism evidence="5 6">
    <name type="scientific">Bugula neritina</name>
    <name type="common">Brown bryozoan</name>
    <name type="synonym">Sertularia neritina</name>
    <dbReference type="NCBI Taxonomy" id="10212"/>
    <lineage>
        <taxon>Eukaryota</taxon>
        <taxon>Metazoa</taxon>
        <taxon>Spiralia</taxon>
        <taxon>Lophotrochozoa</taxon>
        <taxon>Bryozoa</taxon>
        <taxon>Gymnolaemata</taxon>
        <taxon>Cheilostomatida</taxon>
        <taxon>Flustrina</taxon>
        <taxon>Buguloidea</taxon>
        <taxon>Bugulidae</taxon>
        <taxon>Bugula</taxon>
    </lineage>
</organism>
<dbReference type="Pfam" id="PF09336">
    <property type="entry name" value="Vps4_C"/>
    <property type="match status" value="1"/>
</dbReference>
<name>A0A7J7J3R1_BUGNE</name>
<gene>
    <name evidence="5" type="ORF">EB796_020888</name>
</gene>
<dbReference type="GO" id="GO:0008568">
    <property type="term" value="F:microtubule severing ATPase activity"/>
    <property type="evidence" value="ECO:0007669"/>
    <property type="project" value="TreeGrafter"/>
</dbReference>
<sequence>MSNLCKEAALGPVRDIHFEDIETINVNDVRPINIDDFKRALKQVRPSVDSSSLDAYRQWNQKFGSWEINNL</sequence>
<proteinExistence type="inferred from homology"/>
<reference evidence="5" key="1">
    <citation type="submission" date="2020-06" db="EMBL/GenBank/DDBJ databases">
        <title>Draft genome of Bugula neritina, a colonial animal packing powerful symbionts and potential medicines.</title>
        <authorList>
            <person name="Rayko M."/>
        </authorList>
    </citation>
    <scope>NUCLEOTIDE SEQUENCE [LARGE SCALE GENOMIC DNA]</scope>
    <source>
        <strain evidence="5">Kwan_BN1</strain>
    </source>
</reference>
<dbReference type="Proteomes" id="UP000593567">
    <property type="component" value="Unassembled WGS sequence"/>
</dbReference>
<evidence type="ECO:0000259" key="4">
    <source>
        <dbReference type="Pfam" id="PF09336"/>
    </source>
</evidence>